<evidence type="ECO:0000313" key="4">
    <source>
        <dbReference type="Proteomes" id="UP001216440"/>
    </source>
</evidence>
<feature type="compositionally biased region" description="Low complexity" evidence="1">
    <location>
        <begin position="151"/>
        <end position="166"/>
    </location>
</feature>
<dbReference type="RefSeq" id="WP_279336986.1">
    <property type="nucleotide sequence ID" value="NZ_CP121682.1"/>
</dbReference>
<gene>
    <name evidence="3" type="ORF">PYS65_29535</name>
</gene>
<dbReference type="Proteomes" id="UP001216440">
    <property type="component" value="Chromosome"/>
</dbReference>
<feature type="domain" description="FMN-binding" evidence="2">
    <location>
        <begin position="313"/>
        <end position="389"/>
    </location>
</feature>
<feature type="compositionally biased region" description="Low complexity" evidence="1">
    <location>
        <begin position="260"/>
        <end position="270"/>
    </location>
</feature>
<dbReference type="InterPro" id="IPR007329">
    <property type="entry name" value="FMN-bd"/>
</dbReference>
<evidence type="ECO:0000259" key="2">
    <source>
        <dbReference type="SMART" id="SM00900"/>
    </source>
</evidence>
<feature type="domain" description="FMN-binding" evidence="2">
    <location>
        <begin position="71"/>
        <end position="147"/>
    </location>
</feature>
<accession>A0ABY8K917</accession>
<dbReference type="Pfam" id="PF04205">
    <property type="entry name" value="FMN_bind"/>
    <property type="match status" value="3"/>
</dbReference>
<protein>
    <submittedName>
        <fullName evidence="3">FMN-binding protein</fullName>
    </submittedName>
</protein>
<reference evidence="3 4" key="1">
    <citation type="submission" date="2023-03" db="EMBL/GenBank/DDBJ databases">
        <authorList>
            <person name="Mo P."/>
        </authorList>
    </citation>
    <scope>NUCLEOTIDE SEQUENCE [LARGE SCALE GENOMIC DNA]</scope>
    <source>
        <strain evidence="3 4">HUAS 5</strain>
    </source>
</reference>
<feature type="region of interest" description="Disordered" evidence="1">
    <location>
        <begin position="32"/>
        <end position="67"/>
    </location>
</feature>
<dbReference type="SMART" id="SM00900">
    <property type="entry name" value="FMN_bind"/>
    <property type="match status" value="3"/>
</dbReference>
<evidence type="ECO:0000313" key="3">
    <source>
        <dbReference type="EMBL" id="WGD43949.1"/>
    </source>
</evidence>
<name>A0ABY8K917_9ACTN</name>
<feature type="compositionally biased region" description="Low complexity" evidence="1">
    <location>
        <begin position="44"/>
        <end position="57"/>
    </location>
</feature>
<feature type="compositionally biased region" description="Basic and acidic residues" evidence="1">
    <location>
        <begin position="271"/>
        <end position="287"/>
    </location>
</feature>
<dbReference type="EMBL" id="CP121682">
    <property type="protein sequence ID" value="WGD43949.1"/>
    <property type="molecule type" value="Genomic_DNA"/>
</dbReference>
<dbReference type="Gene3D" id="3.90.1010.20">
    <property type="match status" value="3"/>
</dbReference>
<feature type="region of interest" description="Disordered" evidence="1">
    <location>
        <begin position="151"/>
        <end position="171"/>
    </location>
</feature>
<sequence length="391" mass="38361">MRKSHPVRRAVLATAATVSGIVLLLTLKPDSDPGSADVAGGTVPSAAAQSPQGGAQAIGDGTVTGDAAQTEYGPVQVRLTVSGGKITEAEAVQSPKGGQSDQINANAVPKLNQAVVAAQSGEIDAVSGATYTSAGYKKSLQSALDKAKAAAPAGNGQGAENAQALGDGTATGDPVQTDYGAVQVRITVQGGKITKAEAVQAPKGGQSDQINANAVPKLNQAVVEAGSADIDAVSGATYTSAGYKKSLQSALDQAKAAGSAAAGNGSAGQKEAADKEPSAEEPAEKESAGSGQGSGGAQTLKDGTVTGDAVQTDYGAVQVRITVQGGKITKAEAVQAPKGGQSDQVTFSSVPRLNQAVVEAGSADIDAVSGATYTSAGYKKSLQSALDQAGG</sequence>
<feature type="domain" description="FMN-binding" evidence="2">
    <location>
        <begin position="178"/>
        <end position="254"/>
    </location>
</feature>
<feature type="region of interest" description="Disordered" evidence="1">
    <location>
        <begin position="260"/>
        <end position="303"/>
    </location>
</feature>
<organism evidence="3 4">
    <name type="scientific">Streptomyces cathayae</name>
    <dbReference type="NCBI Taxonomy" id="3031124"/>
    <lineage>
        <taxon>Bacteria</taxon>
        <taxon>Bacillati</taxon>
        <taxon>Actinomycetota</taxon>
        <taxon>Actinomycetes</taxon>
        <taxon>Kitasatosporales</taxon>
        <taxon>Streptomycetaceae</taxon>
        <taxon>Streptomyces</taxon>
    </lineage>
</organism>
<keyword evidence="4" id="KW-1185">Reference proteome</keyword>
<evidence type="ECO:0000256" key="1">
    <source>
        <dbReference type="SAM" id="MobiDB-lite"/>
    </source>
</evidence>
<proteinExistence type="predicted"/>